<feature type="transmembrane region" description="Helical" evidence="11">
    <location>
        <begin position="201"/>
        <end position="226"/>
    </location>
</feature>
<feature type="transmembrane region" description="Helical" evidence="11">
    <location>
        <begin position="99"/>
        <end position="118"/>
    </location>
</feature>
<feature type="transmembrane region" description="Helical" evidence="11">
    <location>
        <begin position="139"/>
        <end position="161"/>
    </location>
</feature>
<evidence type="ECO:0000256" key="11">
    <source>
        <dbReference type="RuleBase" id="RU363047"/>
    </source>
</evidence>
<evidence type="ECO:0000259" key="12">
    <source>
        <dbReference type="PROSITE" id="PS50262"/>
    </source>
</evidence>
<keyword evidence="9 10" id="KW-0807">Transducer</keyword>
<dbReference type="AlphaFoldDB" id="A0AAV2ZXH1"/>
<comment type="subcellular location">
    <subcellularLocation>
        <location evidence="1 11">Cell membrane</location>
        <topology evidence="1 11">Multi-pass membrane protein</topology>
    </subcellularLocation>
</comment>
<dbReference type="PANTHER" id="PTHR26452">
    <property type="entry name" value="OLFACTORY RECEPTOR"/>
    <property type="match status" value="1"/>
</dbReference>
<dbReference type="PRINTS" id="PR00237">
    <property type="entry name" value="GPCRRHODOPSN"/>
</dbReference>
<evidence type="ECO:0000256" key="10">
    <source>
        <dbReference type="RuleBase" id="RU000688"/>
    </source>
</evidence>
<evidence type="ECO:0000256" key="4">
    <source>
        <dbReference type="ARBA" id="ARBA00022725"/>
    </source>
</evidence>
<name>A0AAV2ZXH1_PYXAD</name>
<feature type="transmembrane region" description="Helical" evidence="11">
    <location>
        <begin position="238"/>
        <end position="258"/>
    </location>
</feature>
<dbReference type="GO" id="GO:0004984">
    <property type="term" value="F:olfactory receptor activity"/>
    <property type="evidence" value="ECO:0007669"/>
    <property type="project" value="InterPro"/>
</dbReference>
<keyword evidence="3 10" id="KW-0812">Transmembrane</keyword>
<dbReference type="SUPFAM" id="SSF81321">
    <property type="entry name" value="Family A G protein-coupled receptor-like"/>
    <property type="match status" value="1"/>
</dbReference>
<keyword evidence="6 10" id="KW-0297">G-protein coupled receptor</keyword>
<evidence type="ECO:0000313" key="13">
    <source>
        <dbReference type="EMBL" id="DBA19134.1"/>
    </source>
</evidence>
<feature type="transmembrane region" description="Helical" evidence="11">
    <location>
        <begin position="270"/>
        <end position="289"/>
    </location>
</feature>
<evidence type="ECO:0000313" key="14">
    <source>
        <dbReference type="Proteomes" id="UP001181693"/>
    </source>
</evidence>
<dbReference type="EMBL" id="DYDO01000008">
    <property type="protein sequence ID" value="DBA19134.1"/>
    <property type="molecule type" value="Genomic_DNA"/>
</dbReference>
<evidence type="ECO:0000256" key="5">
    <source>
        <dbReference type="ARBA" id="ARBA00022989"/>
    </source>
</evidence>
<evidence type="ECO:0000256" key="8">
    <source>
        <dbReference type="ARBA" id="ARBA00023170"/>
    </source>
</evidence>
<keyword evidence="5 11" id="KW-1133">Transmembrane helix</keyword>
<dbReference type="CDD" id="cd13954">
    <property type="entry name" value="7tmA_OR"/>
    <property type="match status" value="1"/>
</dbReference>
<dbReference type="Gene3D" id="1.20.1070.10">
    <property type="entry name" value="Rhodopsin 7-helix transmembrane proteins"/>
    <property type="match status" value="1"/>
</dbReference>
<dbReference type="InterPro" id="IPR050516">
    <property type="entry name" value="Olfactory_GPCR"/>
</dbReference>
<dbReference type="Pfam" id="PF13853">
    <property type="entry name" value="7tm_4"/>
    <property type="match status" value="1"/>
</dbReference>
<sequence length="307" mass="35085">MENHTLPGEFHIDPFFFKSKNKFFILFYFVQIYLLGITWNGGIILVVYFTTTLHTPMYLFLTNLSFLDICYTTITIPKLMVILLSGNKAVTIKQCFTQLYFFVLMASTEIVLLTSMAYDRYVAICEPLHYQSIMNKQNCSLILMISWIFGSLNSLFITVLASTVSWCGSKDIHQFYCDIKAIYKISCNNARLKVAIYFDSFFIGVLPFLISLISYIKIIKVILLFASKGGRKKAYSTCSSHLTVLLSFYATGVCVYLNPPTENPEEIEQIFTLIYTTVTPVLNPLIYTLRNTEVKVALVKLIGNKNK</sequence>
<dbReference type="PRINTS" id="PR00245">
    <property type="entry name" value="OLFACTORYR"/>
</dbReference>
<feature type="domain" description="G-protein coupled receptors family 1 profile" evidence="12">
    <location>
        <begin position="39"/>
        <end position="287"/>
    </location>
</feature>
<dbReference type="Proteomes" id="UP001181693">
    <property type="component" value="Unassembled WGS sequence"/>
</dbReference>
<dbReference type="InterPro" id="IPR017452">
    <property type="entry name" value="GPCR_Rhodpsn_7TM"/>
</dbReference>
<feature type="transmembrane region" description="Helical" evidence="11">
    <location>
        <begin position="57"/>
        <end position="79"/>
    </location>
</feature>
<reference evidence="13" key="1">
    <citation type="thesis" date="2020" institute="ProQuest LLC" country="789 East Eisenhower Parkway, Ann Arbor, MI, USA">
        <title>Comparative Genomics and Chromosome Evolution.</title>
        <authorList>
            <person name="Mudd A.B."/>
        </authorList>
    </citation>
    <scope>NUCLEOTIDE SEQUENCE</scope>
    <source>
        <strain evidence="13">1538</strain>
        <tissue evidence="13">Blood</tissue>
    </source>
</reference>
<dbReference type="InterPro" id="IPR000276">
    <property type="entry name" value="GPCR_Rhodpsn"/>
</dbReference>
<keyword evidence="14" id="KW-1185">Reference proteome</keyword>
<dbReference type="InterPro" id="IPR000725">
    <property type="entry name" value="Olfact_rcpt"/>
</dbReference>
<dbReference type="GO" id="GO:0004930">
    <property type="term" value="F:G protein-coupled receptor activity"/>
    <property type="evidence" value="ECO:0007669"/>
    <property type="project" value="UniProtKB-KW"/>
</dbReference>
<evidence type="ECO:0000256" key="7">
    <source>
        <dbReference type="ARBA" id="ARBA00023136"/>
    </source>
</evidence>
<keyword evidence="8 10" id="KW-0675">Receptor</keyword>
<keyword evidence="7 11" id="KW-0472">Membrane</keyword>
<dbReference type="PROSITE" id="PS00237">
    <property type="entry name" value="G_PROTEIN_RECEP_F1_1"/>
    <property type="match status" value="1"/>
</dbReference>
<keyword evidence="4 11" id="KW-0552">Olfaction</keyword>
<organism evidence="13 14">
    <name type="scientific">Pyxicephalus adspersus</name>
    <name type="common">African bullfrog</name>
    <dbReference type="NCBI Taxonomy" id="30357"/>
    <lineage>
        <taxon>Eukaryota</taxon>
        <taxon>Metazoa</taxon>
        <taxon>Chordata</taxon>
        <taxon>Craniata</taxon>
        <taxon>Vertebrata</taxon>
        <taxon>Euteleostomi</taxon>
        <taxon>Amphibia</taxon>
        <taxon>Batrachia</taxon>
        <taxon>Anura</taxon>
        <taxon>Neobatrachia</taxon>
        <taxon>Ranoidea</taxon>
        <taxon>Pyxicephalidae</taxon>
        <taxon>Pyxicephalinae</taxon>
        <taxon>Pyxicephalus</taxon>
    </lineage>
</organism>
<comment type="caution">
    <text evidence="13">The sequence shown here is derived from an EMBL/GenBank/DDBJ whole genome shotgun (WGS) entry which is preliminary data.</text>
</comment>
<keyword evidence="2 11" id="KW-1003">Cell membrane</keyword>
<protein>
    <recommendedName>
        <fullName evidence="11">Olfactory receptor</fullName>
    </recommendedName>
</protein>
<dbReference type="PROSITE" id="PS50262">
    <property type="entry name" value="G_PROTEIN_RECEP_F1_2"/>
    <property type="match status" value="1"/>
</dbReference>
<feature type="transmembrane region" description="Helical" evidence="11">
    <location>
        <begin position="23"/>
        <end position="50"/>
    </location>
</feature>
<gene>
    <name evidence="13" type="ORF">GDO54_015001</name>
</gene>
<accession>A0AAV2ZXH1</accession>
<dbReference type="FunFam" id="1.20.1070.10:FF:000015">
    <property type="entry name" value="Olfactory receptor"/>
    <property type="match status" value="1"/>
</dbReference>
<evidence type="ECO:0000256" key="1">
    <source>
        <dbReference type="ARBA" id="ARBA00004651"/>
    </source>
</evidence>
<dbReference type="GO" id="GO:0005886">
    <property type="term" value="C:plasma membrane"/>
    <property type="evidence" value="ECO:0007669"/>
    <property type="project" value="UniProtKB-SubCell"/>
</dbReference>
<evidence type="ECO:0000256" key="2">
    <source>
        <dbReference type="ARBA" id="ARBA00022475"/>
    </source>
</evidence>
<evidence type="ECO:0000256" key="9">
    <source>
        <dbReference type="ARBA" id="ARBA00023224"/>
    </source>
</evidence>
<evidence type="ECO:0000256" key="3">
    <source>
        <dbReference type="ARBA" id="ARBA00022692"/>
    </source>
</evidence>
<evidence type="ECO:0000256" key="6">
    <source>
        <dbReference type="ARBA" id="ARBA00023040"/>
    </source>
</evidence>
<keyword evidence="11" id="KW-0716">Sensory transduction</keyword>
<proteinExistence type="inferred from homology"/>
<comment type="similarity">
    <text evidence="10">Belongs to the G-protein coupled receptor 1 family.</text>
</comment>